<dbReference type="AlphaFoldDB" id="A0A914XFN2"/>
<dbReference type="InterPro" id="IPR036383">
    <property type="entry name" value="TSP1_rpt_sf"/>
</dbReference>
<dbReference type="CDD" id="cd01099">
    <property type="entry name" value="PAN_AP_HGF"/>
    <property type="match status" value="1"/>
</dbReference>
<dbReference type="SMART" id="SM00473">
    <property type="entry name" value="PAN_AP"/>
    <property type="match status" value="2"/>
</dbReference>
<dbReference type="Pfam" id="PF00024">
    <property type="entry name" value="PAN_1"/>
    <property type="match status" value="2"/>
</dbReference>
<dbReference type="WBParaSite" id="PSAMB.scaffold74size85960.g1636.t1">
    <property type="protein sequence ID" value="PSAMB.scaffold74size85960.g1636.t1"/>
    <property type="gene ID" value="PSAMB.scaffold74size85960.g1636"/>
</dbReference>
<dbReference type="Gene3D" id="3.50.4.10">
    <property type="entry name" value="Hepatocyte Growth Factor"/>
    <property type="match status" value="2"/>
</dbReference>
<protein>
    <submittedName>
        <fullName evidence="3">Apple domain-containing protein</fullName>
    </submittedName>
</protein>
<dbReference type="InterPro" id="IPR052774">
    <property type="entry name" value="Celegans_DevNeuronal_Protein"/>
</dbReference>
<feature type="domain" description="Apple" evidence="1">
    <location>
        <begin position="91"/>
        <end position="172"/>
    </location>
</feature>
<evidence type="ECO:0000259" key="1">
    <source>
        <dbReference type="PROSITE" id="PS50948"/>
    </source>
</evidence>
<dbReference type="PROSITE" id="PS50092">
    <property type="entry name" value="TSP1"/>
    <property type="match status" value="1"/>
</dbReference>
<dbReference type="PROSITE" id="PS50948">
    <property type="entry name" value="PAN"/>
    <property type="match status" value="2"/>
</dbReference>
<dbReference type="InterPro" id="IPR000884">
    <property type="entry name" value="TSP1_rpt"/>
</dbReference>
<dbReference type="GO" id="GO:0009653">
    <property type="term" value="P:anatomical structure morphogenesis"/>
    <property type="evidence" value="ECO:0007669"/>
    <property type="project" value="TreeGrafter"/>
</dbReference>
<name>A0A914XFN2_9BILA</name>
<evidence type="ECO:0000313" key="2">
    <source>
        <dbReference type="Proteomes" id="UP000887566"/>
    </source>
</evidence>
<dbReference type="PANTHER" id="PTHR47327:SF1">
    <property type="entry name" value="RE15579P"/>
    <property type="match status" value="1"/>
</dbReference>
<evidence type="ECO:0000313" key="3">
    <source>
        <dbReference type="WBParaSite" id="PSAMB.scaffold74size85960.g1636.t1"/>
    </source>
</evidence>
<sequence length="279" mass="30763">MCSSLAETSFIETAGGRWLAGLLAESQPSTTEQCHSTCARDANCAAYVYWPNGNCELFATAPEAGYLLAQDKDATHFQKACIPSTMNKDVCGRSFERFPQMVLVGLAEEVLESSTRDQCLAACNQADLCKSVMFFYNGGQCVLNSVDHVQKAHLFSPLALNDTIVDYYERRCEGAWSSWGVWSDCSGGQQRRSRVCLQGFQRCKGGDVTVRTCAFDSSSPTTSIASLGPYLNSISIQANPLNNSTEIRRDSAHRCSNYERLGFASYAECLRKDYTKTRT</sequence>
<dbReference type="SUPFAM" id="SSF82895">
    <property type="entry name" value="TSP-1 type 1 repeat"/>
    <property type="match status" value="1"/>
</dbReference>
<dbReference type="PANTHER" id="PTHR47327">
    <property type="entry name" value="FI18240P1-RELATED"/>
    <property type="match status" value="1"/>
</dbReference>
<reference evidence="3" key="1">
    <citation type="submission" date="2022-11" db="UniProtKB">
        <authorList>
            <consortium name="WormBaseParasite"/>
        </authorList>
    </citation>
    <scope>IDENTIFICATION</scope>
</reference>
<accession>A0A914XFN2</accession>
<proteinExistence type="predicted"/>
<dbReference type="SUPFAM" id="SSF57414">
    <property type="entry name" value="Hairpin loop containing domain-like"/>
    <property type="match status" value="1"/>
</dbReference>
<dbReference type="InterPro" id="IPR003609">
    <property type="entry name" value="Pan_app"/>
</dbReference>
<keyword evidence="2" id="KW-1185">Reference proteome</keyword>
<dbReference type="Proteomes" id="UP000887566">
    <property type="component" value="Unplaced"/>
</dbReference>
<organism evidence="2 3">
    <name type="scientific">Plectus sambesii</name>
    <dbReference type="NCBI Taxonomy" id="2011161"/>
    <lineage>
        <taxon>Eukaryota</taxon>
        <taxon>Metazoa</taxon>
        <taxon>Ecdysozoa</taxon>
        <taxon>Nematoda</taxon>
        <taxon>Chromadorea</taxon>
        <taxon>Plectida</taxon>
        <taxon>Plectina</taxon>
        <taxon>Plectoidea</taxon>
        <taxon>Plectidae</taxon>
        <taxon>Plectus</taxon>
    </lineage>
</organism>
<feature type="domain" description="Apple" evidence="1">
    <location>
        <begin position="2"/>
        <end position="81"/>
    </location>
</feature>